<dbReference type="PANTHER" id="PTHR10110:SF86">
    <property type="entry name" value="SODIUM_HYDROGEN EXCHANGER 7"/>
    <property type="match status" value="1"/>
</dbReference>
<dbReference type="GO" id="GO:0005886">
    <property type="term" value="C:plasma membrane"/>
    <property type="evidence" value="ECO:0007669"/>
    <property type="project" value="UniProtKB-SubCell"/>
</dbReference>
<keyword evidence="5 10" id="KW-1133">Transmembrane helix</keyword>
<comment type="caution">
    <text evidence="13">The sequence shown here is derived from an EMBL/GenBank/DDBJ whole genome shotgun (WGS) entry which is preliminary data.</text>
</comment>
<evidence type="ECO:0000256" key="11">
    <source>
        <dbReference type="SAM" id="MobiDB-lite"/>
    </source>
</evidence>
<keyword evidence="10" id="KW-0050">Antiport</keyword>
<protein>
    <submittedName>
        <fullName evidence="13">Na+/H+ antiporter</fullName>
    </submittedName>
</protein>
<dbReference type="Proteomes" id="UP001143463">
    <property type="component" value="Unassembled WGS sequence"/>
</dbReference>
<dbReference type="NCBIfam" id="TIGR00831">
    <property type="entry name" value="a_cpa1"/>
    <property type="match status" value="1"/>
</dbReference>
<dbReference type="Gene3D" id="6.10.140.1330">
    <property type="match status" value="1"/>
</dbReference>
<dbReference type="Pfam" id="PF00999">
    <property type="entry name" value="Na_H_Exchanger"/>
    <property type="match status" value="1"/>
</dbReference>
<keyword evidence="3 10" id="KW-1003">Cell membrane</keyword>
<feature type="transmembrane region" description="Helical" evidence="10">
    <location>
        <begin position="276"/>
        <end position="296"/>
    </location>
</feature>
<feature type="transmembrane region" description="Helical" evidence="10">
    <location>
        <begin position="384"/>
        <end position="405"/>
    </location>
</feature>
<reference evidence="13" key="2">
    <citation type="submission" date="2023-01" db="EMBL/GenBank/DDBJ databases">
        <authorList>
            <person name="Sun Q."/>
            <person name="Evtushenko L."/>
        </authorList>
    </citation>
    <scope>NUCLEOTIDE SEQUENCE</scope>
    <source>
        <strain evidence="13">VKM Ac-1069</strain>
    </source>
</reference>
<dbReference type="InterPro" id="IPR006153">
    <property type="entry name" value="Cation/H_exchanger_TM"/>
</dbReference>
<feature type="transmembrane region" description="Helical" evidence="10">
    <location>
        <begin position="302"/>
        <end position="323"/>
    </location>
</feature>
<evidence type="ECO:0000256" key="2">
    <source>
        <dbReference type="ARBA" id="ARBA00022448"/>
    </source>
</evidence>
<feature type="transmembrane region" description="Helical" evidence="10">
    <location>
        <begin position="232"/>
        <end position="255"/>
    </location>
</feature>
<proteinExistence type="inferred from homology"/>
<evidence type="ECO:0000313" key="14">
    <source>
        <dbReference type="Proteomes" id="UP001143463"/>
    </source>
</evidence>
<dbReference type="EMBL" id="BSFQ01000031">
    <property type="protein sequence ID" value="GLL14342.1"/>
    <property type="molecule type" value="Genomic_DNA"/>
</dbReference>
<name>A0A9W6L639_9PSEU</name>
<comment type="similarity">
    <text evidence="10">Belongs to the monovalent cation:proton antiporter 1 (CPA1) transporter (TC 2.A.36) family.</text>
</comment>
<dbReference type="InterPro" id="IPR004705">
    <property type="entry name" value="Cation/H_exchanger_CPA1_bac"/>
</dbReference>
<evidence type="ECO:0000256" key="5">
    <source>
        <dbReference type="ARBA" id="ARBA00022989"/>
    </source>
</evidence>
<comment type="caution">
    <text evidence="10">Lacks conserved residue(s) required for the propagation of feature annotation.</text>
</comment>
<sequence>MAQAQPPGPGLPEQAPSVQTSRAPSAAGMSGRGADRDGRAVSAPGSAFPLLFAVSAHAECAQELPAFAISSPGRTGLEQTPQVVAYFAVIGTGPAYDPARPAPPGLPAWSAARPGTDCSVPTQVLLVVLVLAAGVVLGRLVSRWTGLPEAAVYVLLGVGAAFIPGVGEVRLSPDLVLLVFLPPLIYYAAFFSDPRETANNLVPIIGQSVGLVVATALAVGGSLLLVFPDVGWAAAIAFGAAVAPPDPVAAGSVLQRLGAPRRLVTVLESEGLVNDGVALTLFAVAISAVGATTSVGEVGLQLLIEVGGGIAFGLVVGIVSAALRRFVRDTASHVILSLVTPYLAFVPAQELHSSGVLATVTAAVWLGVRGRGLVEPTVRLHSETFWTVLNSLLVALLFVLLGIQVPAVVREVGAYSWTALAVAAAAVVVVAILVRLAWVMLVAPLGALLPVREELAAQMPWRERVVLGWCGPRGAVSLAVALSIPLTAADGAPFPRRDLLLFLTVVVVLVTLVGQTVPLPRLLKVLNLRPDERERTEGVRARRAAVDAALRELDEVAERDEPEPAGVEELRQVLELRRDHLRDQLEATRHAHRHGDDEGGPEPEAHGEGATDVSALRLRLVEVERETLRRMQANGEISRPTMVAISQELDLDETQLRRRR</sequence>
<feature type="compositionally biased region" description="Basic and acidic residues" evidence="11">
    <location>
        <begin position="588"/>
        <end position="609"/>
    </location>
</feature>
<feature type="transmembrane region" description="Helical" evidence="10">
    <location>
        <begin position="120"/>
        <end position="138"/>
    </location>
</feature>
<feature type="domain" description="Cation/H+ exchanger transmembrane" evidence="12">
    <location>
        <begin position="135"/>
        <end position="524"/>
    </location>
</feature>
<keyword evidence="4 10" id="KW-0812">Transmembrane</keyword>
<feature type="region of interest" description="Disordered" evidence="11">
    <location>
        <begin position="1"/>
        <end position="40"/>
    </location>
</feature>
<keyword evidence="7 10" id="KW-0406">Ion transport</keyword>
<keyword evidence="2 10" id="KW-0813">Transport</keyword>
<feature type="transmembrane region" description="Helical" evidence="10">
    <location>
        <begin position="499"/>
        <end position="519"/>
    </location>
</feature>
<keyword evidence="6 10" id="KW-0915">Sodium</keyword>
<evidence type="ECO:0000256" key="6">
    <source>
        <dbReference type="ARBA" id="ARBA00023053"/>
    </source>
</evidence>
<dbReference type="GO" id="GO:0015386">
    <property type="term" value="F:potassium:proton antiporter activity"/>
    <property type="evidence" value="ECO:0007669"/>
    <property type="project" value="TreeGrafter"/>
</dbReference>
<dbReference type="GO" id="GO:0098719">
    <property type="term" value="P:sodium ion import across plasma membrane"/>
    <property type="evidence" value="ECO:0007669"/>
    <property type="project" value="TreeGrafter"/>
</dbReference>
<accession>A0A9W6L639</accession>
<evidence type="ECO:0000256" key="10">
    <source>
        <dbReference type="RuleBase" id="RU366002"/>
    </source>
</evidence>
<feature type="transmembrane region" description="Helical" evidence="10">
    <location>
        <begin position="204"/>
        <end position="226"/>
    </location>
</feature>
<dbReference type="GO" id="GO:0015385">
    <property type="term" value="F:sodium:proton antiporter activity"/>
    <property type="evidence" value="ECO:0007669"/>
    <property type="project" value="InterPro"/>
</dbReference>
<evidence type="ECO:0000256" key="9">
    <source>
        <dbReference type="ARBA" id="ARBA00023201"/>
    </source>
</evidence>
<dbReference type="GO" id="GO:0051453">
    <property type="term" value="P:regulation of intracellular pH"/>
    <property type="evidence" value="ECO:0007669"/>
    <property type="project" value="TreeGrafter"/>
</dbReference>
<feature type="region of interest" description="Disordered" evidence="11">
    <location>
        <begin position="588"/>
        <end position="613"/>
    </location>
</feature>
<feature type="transmembrane region" description="Helical" evidence="10">
    <location>
        <begin position="150"/>
        <end position="169"/>
    </location>
</feature>
<dbReference type="AlphaFoldDB" id="A0A9W6L639"/>
<comment type="function">
    <text evidence="10">Na(+)/H(+) antiporter that extrudes sodium in exchange for external protons.</text>
</comment>
<dbReference type="InterPro" id="IPR018422">
    <property type="entry name" value="Cation/H_exchanger_CPA1"/>
</dbReference>
<dbReference type="PANTHER" id="PTHR10110">
    <property type="entry name" value="SODIUM/HYDROGEN EXCHANGER"/>
    <property type="match status" value="1"/>
</dbReference>
<evidence type="ECO:0000259" key="12">
    <source>
        <dbReference type="Pfam" id="PF00999"/>
    </source>
</evidence>
<evidence type="ECO:0000313" key="13">
    <source>
        <dbReference type="EMBL" id="GLL14342.1"/>
    </source>
</evidence>
<keyword evidence="9 10" id="KW-0739">Sodium transport</keyword>
<organism evidence="13 14">
    <name type="scientific">Pseudonocardia halophobica</name>
    <dbReference type="NCBI Taxonomy" id="29401"/>
    <lineage>
        <taxon>Bacteria</taxon>
        <taxon>Bacillati</taxon>
        <taxon>Actinomycetota</taxon>
        <taxon>Actinomycetes</taxon>
        <taxon>Pseudonocardiales</taxon>
        <taxon>Pseudonocardiaceae</taxon>
        <taxon>Pseudonocardia</taxon>
    </lineage>
</organism>
<keyword evidence="8 10" id="KW-0472">Membrane</keyword>
<feature type="transmembrane region" description="Helical" evidence="10">
    <location>
        <begin position="417"/>
        <end position="445"/>
    </location>
</feature>
<evidence type="ECO:0000256" key="4">
    <source>
        <dbReference type="ARBA" id="ARBA00022692"/>
    </source>
</evidence>
<comment type="subcellular location">
    <subcellularLocation>
        <location evidence="1 10">Cell membrane</location>
        <topology evidence="1 10">Multi-pass membrane protein</topology>
    </subcellularLocation>
</comment>
<evidence type="ECO:0000256" key="3">
    <source>
        <dbReference type="ARBA" id="ARBA00022475"/>
    </source>
</evidence>
<evidence type="ECO:0000256" key="8">
    <source>
        <dbReference type="ARBA" id="ARBA00023136"/>
    </source>
</evidence>
<feature type="compositionally biased region" description="Pro residues" evidence="11">
    <location>
        <begin position="1"/>
        <end position="10"/>
    </location>
</feature>
<feature type="transmembrane region" description="Helical" evidence="10">
    <location>
        <begin position="175"/>
        <end position="192"/>
    </location>
</feature>
<evidence type="ECO:0000256" key="7">
    <source>
        <dbReference type="ARBA" id="ARBA00023065"/>
    </source>
</evidence>
<keyword evidence="14" id="KW-1185">Reference proteome</keyword>
<reference evidence="13" key="1">
    <citation type="journal article" date="2014" name="Int. J. Syst. Evol. Microbiol.">
        <title>Complete genome sequence of Corynebacterium casei LMG S-19264T (=DSM 44701T), isolated from a smear-ripened cheese.</title>
        <authorList>
            <consortium name="US DOE Joint Genome Institute (JGI-PGF)"/>
            <person name="Walter F."/>
            <person name="Albersmeier A."/>
            <person name="Kalinowski J."/>
            <person name="Ruckert C."/>
        </authorList>
    </citation>
    <scope>NUCLEOTIDE SEQUENCE</scope>
    <source>
        <strain evidence="13">VKM Ac-1069</strain>
    </source>
</reference>
<evidence type="ECO:0000256" key="1">
    <source>
        <dbReference type="ARBA" id="ARBA00004651"/>
    </source>
</evidence>
<gene>
    <name evidence="13" type="ORF">GCM10017577_54890</name>
</gene>